<evidence type="ECO:0000313" key="3">
    <source>
        <dbReference type="Proteomes" id="UP001480595"/>
    </source>
</evidence>
<dbReference type="Gene3D" id="3.40.50.720">
    <property type="entry name" value="NAD(P)-binding Rossmann-like Domain"/>
    <property type="match status" value="1"/>
</dbReference>
<protein>
    <submittedName>
        <fullName evidence="2">Uncharacterized protein</fullName>
    </submittedName>
</protein>
<dbReference type="PANTHER" id="PTHR43157">
    <property type="entry name" value="PHOSPHATIDYLINOSITOL-GLYCAN BIOSYNTHESIS CLASS F PROTEIN-RELATED"/>
    <property type="match status" value="1"/>
</dbReference>
<accession>A0ABR1TVR8</accession>
<evidence type="ECO:0000313" key="2">
    <source>
        <dbReference type="EMBL" id="KAK8050746.1"/>
    </source>
</evidence>
<evidence type="ECO:0000256" key="1">
    <source>
        <dbReference type="ARBA" id="ARBA00023002"/>
    </source>
</evidence>
<dbReference type="GeneID" id="92096948"/>
<dbReference type="InterPro" id="IPR002347">
    <property type="entry name" value="SDR_fam"/>
</dbReference>
<dbReference type="SUPFAM" id="SSF51735">
    <property type="entry name" value="NAD(P)-binding Rossmann-fold domains"/>
    <property type="match status" value="1"/>
</dbReference>
<gene>
    <name evidence="2" type="ORF">PG994_012476</name>
</gene>
<reference evidence="2 3" key="1">
    <citation type="submission" date="2023-01" db="EMBL/GenBank/DDBJ databases">
        <title>Analysis of 21 Apiospora genomes using comparative genomics revels a genus with tremendous synthesis potential of carbohydrate active enzymes and secondary metabolites.</title>
        <authorList>
            <person name="Sorensen T."/>
        </authorList>
    </citation>
    <scope>NUCLEOTIDE SEQUENCE [LARGE SCALE GENOMIC DNA]</scope>
    <source>
        <strain evidence="2 3">CBS 135458</strain>
    </source>
</reference>
<organism evidence="2 3">
    <name type="scientific">Apiospora phragmitis</name>
    <dbReference type="NCBI Taxonomy" id="2905665"/>
    <lineage>
        <taxon>Eukaryota</taxon>
        <taxon>Fungi</taxon>
        <taxon>Dikarya</taxon>
        <taxon>Ascomycota</taxon>
        <taxon>Pezizomycotina</taxon>
        <taxon>Sordariomycetes</taxon>
        <taxon>Xylariomycetidae</taxon>
        <taxon>Amphisphaeriales</taxon>
        <taxon>Apiosporaceae</taxon>
        <taxon>Apiospora</taxon>
    </lineage>
</organism>
<dbReference type="PANTHER" id="PTHR43157:SF31">
    <property type="entry name" value="PHOSPHATIDYLINOSITOL-GLYCAN BIOSYNTHESIS CLASS F PROTEIN"/>
    <property type="match status" value="1"/>
</dbReference>
<dbReference type="Pfam" id="PF00106">
    <property type="entry name" value="adh_short"/>
    <property type="match status" value="1"/>
</dbReference>
<keyword evidence="3" id="KW-1185">Reference proteome</keyword>
<dbReference type="InterPro" id="IPR036291">
    <property type="entry name" value="NAD(P)-bd_dom_sf"/>
</dbReference>
<sequence length="334" mass="35777">MGFLYSQLLKTLPYPTGSYAGKSIIITGGNAGLGKEAARHYARLGAARIVLAVRNLDKGHDAKHDIEASTGCGPDIVQVWRVDMASYQSVQAFAARVCGIELDRVDIFHANAGLARAAYGNARLAGGDEEMMAVNCISTLLLAALVMPKLKETAAHFPGVRPVFSITTSGTHGHTVLPQAKSALPTEGALLAAINDKATAEKHWDDQYPISKLLTVFAVRAIAERHSSDEFPVILNLADPGLCWSELGRDYPTWGFWLIKAILARSTEVGSRTLLHAGAAGRDSHGKYCDDCEISVPASVVTSDAGKLLQERVWNELVAKLESIQPGVTGNFSK</sequence>
<keyword evidence="1" id="KW-0560">Oxidoreductase</keyword>
<comment type="caution">
    <text evidence="2">The sequence shown here is derived from an EMBL/GenBank/DDBJ whole genome shotgun (WGS) entry which is preliminary data.</text>
</comment>
<dbReference type="EMBL" id="JAQQWL010000011">
    <property type="protein sequence ID" value="KAK8050746.1"/>
    <property type="molecule type" value="Genomic_DNA"/>
</dbReference>
<proteinExistence type="predicted"/>
<name>A0ABR1TVR8_9PEZI</name>
<dbReference type="Proteomes" id="UP001480595">
    <property type="component" value="Unassembled WGS sequence"/>
</dbReference>
<dbReference type="RefSeq" id="XP_066712995.1">
    <property type="nucleotide sequence ID" value="XM_066863885.1"/>
</dbReference>